<dbReference type="PANTHER" id="PTHR10900:SF77">
    <property type="entry name" value="FI19380P1"/>
    <property type="match status" value="1"/>
</dbReference>
<keyword evidence="1" id="KW-0732">Signal</keyword>
<feature type="domain" description="FAS1" evidence="2">
    <location>
        <begin position="181"/>
        <end position="322"/>
    </location>
</feature>
<keyword evidence="4" id="KW-1185">Reference proteome</keyword>
<dbReference type="RefSeq" id="WP_077919233.1">
    <property type="nucleotide sequence ID" value="NZ_SBLB01000001.1"/>
</dbReference>
<dbReference type="InterPro" id="IPR036378">
    <property type="entry name" value="FAS1_dom_sf"/>
</dbReference>
<dbReference type="PANTHER" id="PTHR10900">
    <property type="entry name" value="PERIOSTIN-RELATED"/>
    <property type="match status" value="1"/>
</dbReference>
<feature type="signal peptide" evidence="1">
    <location>
        <begin position="1"/>
        <end position="31"/>
    </location>
</feature>
<dbReference type="InterPro" id="IPR050904">
    <property type="entry name" value="Adhesion/Biosynth-related"/>
</dbReference>
<dbReference type="PROSITE" id="PS50213">
    <property type="entry name" value="FAS1"/>
    <property type="match status" value="2"/>
</dbReference>
<dbReference type="GO" id="GO:0005615">
    <property type="term" value="C:extracellular space"/>
    <property type="evidence" value="ECO:0007669"/>
    <property type="project" value="TreeGrafter"/>
</dbReference>
<dbReference type="Gene3D" id="2.30.180.10">
    <property type="entry name" value="FAS1 domain"/>
    <property type="match status" value="2"/>
</dbReference>
<name>A0A4Q2UPC7_9BACT</name>
<reference evidence="3 4" key="1">
    <citation type="submission" date="2019-01" db="EMBL/GenBank/DDBJ databases">
        <title>Spirosoma flava sp. nov., a propanil-degrading bacterium isolated from herbicide-contaminated soil.</title>
        <authorList>
            <person name="Zhang L."/>
            <person name="Jiang J.-D."/>
        </authorList>
    </citation>
    <scope>NUCLEOTIDE SEQUENCE [LARGE SCALE GENOMIC DNA]</scope>
    <source>
        <strain evidence="3 4">TY50</strain>
    </source>
</reference>
<evidence type="ECO:0000256" key="1">
    <source>
        <dbReference type="SAM" id="SignalP"/>
    </source>
</evidence>
<evidence type="ECO:0000259" key="2">
    <source>
        <dbReference type="PROSITE" id="PS50213"/>
    </source>
</evidence>
<dbReference type="Pfam" id="PF02469">
    <property type="entry name" value="Fasciclin"/>
    <property type="match status" value="2"/>
</dbReference>
<organism evidence="3 4">
    <name type="scientific">Spirosoma sordidisoli</name>
    <dbReference type="NCBI Taxonomy" id="2502893"/>
    <lineage>
        <taxon>Bacteria</taxon>
        <taxon>Pseudomonadati</taxon>
        <taxon>Bacteroidota</taxon>
        <taxon>Cytophagia</taxon>
        <taxon>Cytophagales</taxon>
        <taxon>Cytophagaceae</taxon>
        <taxon>Spirosoma</taxon>
    </lineage>
</organism>
<evidence type="ECO:0000313" key="3">
    <source>
        <dbReference type="EMBL" id="RYC71577.1"/>
    </source>
</evidence>
<dbReference type="Proteomes" id="UP000290407">
    <property type="component" value="Unassembled WGS sequence"/>
</dbReference>
<gene>
    <name evidence="3" type="ORF">EQG79_05410</name>
</gene>
<accession>A0A4Q2UPC7</accession>
<dbReference type="FunFam" id="2.30.180.10:FF:000032">
    <property type="entry name" value="Fasciclin domain-containing protein, putative"/>
    <property type="match status" value="1"/>
</dbReference>
<sequence length="324" mass="32430">MFAKTSKQSLRAFGLLSSLFLALALTFSACKDEENPTIPPPQNIVDLVVSGNQFTLLEAAVTRAGLVTTLSGNGPFTVFAPTDDAFRAAGFADAAAINAASVATLTNILLYHVVSGTAVASSAIPTAQTSYPTSVSGNAPIFVTKASSGSVSVNNARVQQADVQATNGVVHVIDRVLMPPAGNVLQLAAADPQLSLLVAAAQRGGAAVTGALGGTTPITVLAPTNAAFNAAGFADVAAINAASVATLTAVLTNHVIPNARAYSPTLANGPVTTFGGGSLTVAVGSNNAVTLLSRGNGTNVSTVTTADINATNGVIHKIDRVLLP</sequence>
<dbReference type="PROSITE" id="PS51257">
    <property type="entry name" value="PROKAR_LIPOPROTEIN"/>
    <property type="match status" value="1"/>
</dbReference>
<dbReference type="AlphaFoldDB" id="A0A4Q2UPC7"/>
<dbReference type="InterPro" id="IPR000782">
    <property type="entry name" value="FAS1_domain"/>
</dbReference>
<protein>
    <submittedName>
        <fullName evidence="3">Fasciclin domain-containing protein</fullName>
    </submittedName>
</protein>
<evidence type="ECO:0000313" key="4">
    <source>
        <dbReference type="Proteomes" id="UP000290407"/>
    </source>
</evidence>
<feature type="chain" id="PRO_5021011536" evidence="1">
    <location>
        <begin position="32"/>
        <end position="324"/>
    </location>
</feature>
<dbReference type="SMART" id="SM00554">
    <property type="entry name" value="FAS1"/>
    <property type="match status" value="2"/>
</dbReference>
<dbReference type="EMBL" id="SBLB01000001">
    <property type="protein sequence ID" value="RYC71577.1"/>
    <property type="molecule type" value="Genomic_DNA"/>
</dbReference>
<dbReference type="SUPFAM" id="SSF82153">
    <property type="entry name" value="FAS1 domain"/>
    <property type="match status" value="2"/>
</dbReference>
<proteinExistence type="predicted"/>
<comment type="caution">
    <text evidence="3">The sequence shown here is derived from an EMBL/GenBank/DDBJ whole genome shotgun (WGS) entry which is preliminary data.</text>
</comment>
<feature type="domain" description="FAS1" evidence="2">
    <location>
        <begin position="41"/>
        <end position="177"/>
    </location>
</feature>